<keyword evidence="3" id="KW-1185">Reference proteome</keyword>
<dbReference type="STRING" id="51670.SAMN04488557_3580"/>
<evidence type="ECO:0000256" key="1">
    <source>
        <dbReference type="SAM" id="Phobius"/>
    </source>
</evidence>
<keyword evidence="1" id="KW-0472">Membrane</keyword>
<keyword evidence="1" id="KW-0812">Transmembrane</keyword>
<name>A0A1I7NU35_9HYPH</name>
<proteinExistence type="predicted"/>
<dbReference type="RefSeq" id="WP_092869019.1">
    <property type="nucleotide sequence ID" value="NZ_FPCH01000003.1"/>
</dbReference>
<evidence type="ECO:0000313" key="3">
    <source>
        <dbReference type="Proteomes" id="UP000199423"/>
    </source>
</evidence>
<sequence length="142" mass="15042">MLKPICIAAAFVLGVAAIANGTFMLIDPERWYLAVPGVTTTGPFNQHFVRDIGLIFLLLGGAFLLGAARPDLRIPFWGAAAIWLSGHALFHFWEVAVGICGPSALARDFPAVTVPAIVALAITAWAMADARNARITSVGRVS</sequence>
<evidence type="ECO:0008006" key="4">
    <source>
        <dbReference type="Google" id="ProtNLM"/>
    </source>
</evidence>
<dbReference type="AlphaFoldDB" id="A0A1I7NU35"/>
<feature type="transmembrane region" description="Helical" evidence="1">
    <location>
        <begin position="109"/>
        <end position="128"/>
    </location>
</feature>
<feature type="transmembrane region" description="Helical" evidence="1">
    <location>
        <begin position="74"/>
        <end position="93"/>
    </location>
</feature>
<dbReference type="EMBL" id="FPCH01000003">
    <property type="protein sequence ID" value="SFV38176.1"/>
    <property type="molecule type" value="Genomic_DNA"/>
</dbReference>
<reference evidence="3" key="1">
    <citation type="submission" date="2016-10" db="EMBL/GenBank/DDBJ databases">
        <authorList>
            <person name="Varghese N."/>
            <person name="Submissions S."/>
        </authorList>
    </citation>
    <scope>NUCLEOTIDE SEQUENCE [LARGE SCALE GENOMIC DNA]</scope>
    <source>
        <strain evidence="3">DSM 1565</strain>
    </source>
</reference>
<organism evidence="2 3">
    <name type="scientific">Hyphomicrobium facile</name>
    <dbReference type="NCBI Taxonomy" id="51670"/>
    <lineage>
        <taxon>Bacteria</taxon>
        <taxon>Pseudomonadati</taxon>
        <taxon>Pseudomonadota</taxon>
        <taxon>Alphaproteobacteria</taxon>
        <taxon>Hyphomicrobiales</taxon>
        <taxon>Hyphomicrobiaceae</taxon>
        <taxon>Hyphomicrobium</taxon>
    </lineage>
</organism>
<gene>
    <name evidence="2" type="ORF">SAMN04488557_3580</name>
</gene>
<protein>
    <recommendedName>
        <fullName evidence="4">DoxX-like family protein</fullName>
    </recommendedName>
</protein>
<accession>A0A1I7NU35</accession>
<keyword evidence="1" id="KW-1133">Transmembrane helix</keyword>
<evidence type="ECO:0000313" key="2">
    <source>
        <dbReference type="EMBL" id="SFV38176.1"/>
    </source>
</evidence>
<feature type="transmembrane region" description="Helical" evidence="1">
    <location>
        <begin position="48"/>
        <end position="67"/>
    </location>
</feature>
<dbReference type="Proteomes" id="UP000199423">
    <property type="component" value="Unassembled WGS sequence"/>
</dbReference>
<dbReference type="OrthoDB" id="287782at2"/>